<evidence type="ECO:0000256" key="2">
    <source>
        <dbReference type="SAM" id="MobiDB-lite"/>
    </source>
</evidence>
<reference evidence="3" key="2">
    <citation type="journal article" date="2007" name="Science">
        <title>Draft genome sequence of the sexually transmitted pathogen Trichomonas vaginalis.</title>
        <authorList>
            <person name="Carlton J.M."/>
            <person name="Hirt R.P."/>
            <person name="Silva J.C."/>
            <person name="Delcher A.L."/>
            <person name="Schatz M."/>
            <person name="Zhao Q."/>
            <person name="Wortman J.R."/>
            <person name="Bidwell S.L."/>
            <person name="Alsmark U.C.M."/>
            <person name="Besteiro S."/>
            <person name="Sicheritz-Ponten T."/>
            <person name="Noel C.J."/>
            <person name="Dacks J.B."/>
            <person name="Foster P.G."/>
            <person name="Simillion C."/>
            <person name="Van de Peer Y."/>
            <person name="Miranda-Saavedra D."/>
            <person name="Barton G.J."/>
            <person name="Westrop G.D."/>
            <person name="Mueller S."/>
            <person name="Dessi D."/>
            <person name="Fiori P.L."/>
            <person name="Ren Q."/>
            <person name="Paulsen I."/>
            <person name="Zhang H."/>
            <person name="Bastida-Corcuera F.D."/>
            <person name="Simoes-Barbosa A."/>
            <person name="Brown M.T."/>
            <person name="Hayes R.D."/>
            <person name="Mukherjee M."/>
            <person name="Okumura C.Y."/>
            <person name="Schneider R."/>
            <person name="Smith A.J."/>
            <person name="Vanacova S."/>
            <person name="Villalvazo M."/>
            <person name="Haas B.J."/>
            <person name="Pertea M."/>
            <person name="Feldblyum T.V."/>
            <person name="Utterback T.R."/>
            <person name="Shu C.L."/>
            <person name="Osoegawa K."/>
            <person name="de Jong P.J."/>
            <person name="Hrdy I."/>
            <person name="Horvathova L."/>
            <person name="Zubacova Z."/>
            <person name="Dolezal P."/>
            <person name="Malik S.B."/>
            <person name="Logsdon J.M. Jr."/>
            <person name="Henze K."/>
            <person name="Gupta A."/>
            <person name="Wang C.C."/>
            <person name="Dunne R.L."/>
            <person name="Upcroft J.A."/>
            <person name="Upcroft P."/>
            <person name="White O."/>
            <person name="Salzberg S.L."/>
            <person name="Tang P."/>
            <person name="Chiu C.-H."/>
            <person name="Lee Y.-S."/>
            <person name="Embley T.M."/>
            <person name="Coombs G.H."/>
            <person name="Mottram J.C."/>
            <person name="Tachezy J."/>
            <person name="Fraser-Liggett C.M."/>
            <person name="Johnson P.J."/>
        </authorList>
    </citation>
    <scope>NUCLEOTIDE SEQUENCE [LARGE SCALE GENOMIC DNA]</scope>
    <source>
        <strain evidence="3">G3</strain>
    </source>
</reference>
<accession>A2DPG2</accession>
<feature type="coiled-coil region" evidence="1">
    <location>
        <begin position="206"/>
        <end position="322"/>
    </location>
</feature>
<dbReference type="Proteomes" id="UP000001542">
    <property type="component" value="Unassembled WGS sequence"/>
</dbReference>
<keyword evidence="4" id="KW-1185">Reference proteome</keyword>
<dbReference type="KEGG" id="tva:4775725"/>
<sequence length="360" mass="42120">MYDYDFDRNDSALRIISERVTSAKNRVDQLTKSNRTLREYVNHLELEELQTLKNIPDFPSSQSIIYANDKQRKQVSLLTETNLLASKLLDDLEALRKQRTSLEKKVYSSQYNDSPIKKSPNRVRFDQQQNNEVPDTEYDTLSYSDLSPRNSPQFNKKKLPLYSNSVKNIVKSIDNGYKTVEDILRAREESNKTRLENENREHGKFMKEMSDKMSECEEEIKKLSEEINKLQKKSKINNIEIIQDLEEQISQEEEIIENYKIKISSRKETVNNSIEKLEKERADIIAQINNIDRRIVAIRGDTDVLQSEKVNLEMNLQSLNAKQHVQEMRIKSAKKLLGIYDVYIETVHDTYSGKKDSNNT</sequence>
<proteinExistence type="predicted"/>
<dbReference type="AlphaFoldDB" id="A2DPG2"/>
<reference evidence="3" key="1">
    <citation type="submission" date="2006-10" db="EMBL/GenBank/DDBJ databases">
        <authorList>
            <person name="Amadeo P."/>
            <person name="Zhao Q."/>
            <person name="Wortman J."/>
            <person name="Fraser-Liggett C."/>
            <person name="Carlton J."/>
        </authorList>
    </citation>
    <scope>NUCLEOTIDE SEQUENCE</scope>
    <source>
        <strain evidence="3">G3</strain>
    </source>
</reference>
<organism evidence="3 4">
    <name type="scientific">Trichomonas vaginalis (strain ATCC PRA-98 / G3)</name>
    <dbReference type="NCBI Taxonomy" id="412133"/>
    <lineage>
        <taxon>Eukaryota</taxon>
        <taxon>Metamonada</taxon>
        <taxon>Parabasalia</taxon>
        <taxon>Trichomonadida</taxon>
        <taxon>Trichomonadidae</taxon>
        <taxon>Trichomonas</taxon>
    </lineage>
</organism>
<dbReference type="VEuPathDB" id="TrichDB:TVAG_170200"/>
<gene>
    <name evidence="3" type="ORF">TVAG_170200</name>
</gene>
<dbReference type="RefSeq" id="XP_001329841.1">
    <property type="nucleotide sequence ID" value="XM_001329806.1"/>
</dbReference>
<dbReference type="EMBL" id="DS113227">
    <property type="protein sequence ID" value="EAY17706.1"/>
    <property type="molecule type" value="Genomic_DNA"/>
</dbReference>
<evidence type="ECO:0000313" key="3">
    <source>
        <dbReference type="EMBL" id="EAY17706.1"/>
    </source>
</evidence>
<dbReference type="SMR" id="A2DPG2"/>
<keyword evidence="1" id="KW-0175">Coiled coil</keyword>
<evidence type="ECO:0000256" key="1">
    <source>
        <dbReference type="SAM" id="Coils"/>
    </source>
</evidence>
<name>A2DPG2_TRIV3</name>
<protein>
    <submittedName>
        <fullName evidence="3">Uncharacterized protein</fullName>
    </submittedName>
</protein>
<dbReference type="eggNOG" id="KOG1836">
    <property type="taxonomic scope" value="Eukaryota"/>
</dbReference>
<dbReference type="VEuPathDB" id="TrichDB:TVAGG3_0680700"/>
<dbReference type="STRING" id="5722.A2DPG2"/>
<feature type="region of interest" description="Disordered" evidence="2">
    <location>
        <begin position="103"/>
        <end position="152"/>
    </location>
</feature>
<evidence type="ECO:0000313" key="4">
    <source>
        <dbReference type="Proteomes" id="UP000001542"/>
    </source>
</evidence>
<feature type="compositionally biased region" description="Polar residues" evidence="2">
    <location>
        <begin position="126"/>
        <end position="152"/>
    </location>
</feature>
<dbReference type="InParanoid" id="A2DPG2"/>